<reference evidence="7" key="1">
    <citation type="submission" date="2023-07" db="EMBL/GenBank/DDBJ databases">
        <title>Genomic Encyclopedia of Type Strains, Phase IV (KMG-IV): sequencing the most valuable type-strain genomes for metagenomic binning, comparative biology and taxonomic classification.</title>
        <authorList>
            <person name="Goeker M."/>
        </authorList>
    </citation>
    <scope>NUCLEOTIDE SEQUENCE</scope>
    <source>
        <strain evidence="7">DSM 23947</strain>
    </source>
</reference>
<dbReference type="EMBL" id="JAUSUC010000082">
    <property type="protein sequence ID" value="MDQ0216825.1"/>
    <property type="molecule type" value="Genomic_DNA"/>
</dbReference>
<feature type="transmembrane region" description="Helical" evidence="6">
    <location>
        <begin position="120"/>
        <end position="143"/>
    </location>
</feature>
<dbReference type="Pfam" id="PF06081">
    <property type="entry name" value="ArAE_1"/>
    <property type="match status" value="1"/>
</dbReference>
<accession>A0AAJ1WKK3</accession>
<keyword evidence="5 6" id="KW-0472">Membrane</keyword>
<sequence length="362" mass="41998">MKLGARILKTGIAIILALFVAQLLNLPSPVFAGIAAVFAVQPTIYRSYLSIIEQVQGNIIGALIAILSVVLFGNHIVIIGLASIVAITLILKLKIENTIGLALVTLIAIMEVSHEQFIQFALIRFSTIMLGVFSSFVVNLIFLPPKYETKLFHQIDLLTQDILKWMRLISRNASEHHLLKKDIGKIRERLMKLDQLYLMFKEDQNTLKSKSPVKNRKLVIYRHMVSTTRRSFDILRRLHQYENEYVHLPSHLQKAIQEQLDCLMGYHEQLLLKFIGKVKQETELDDVHDVLFNRQELLQLSMAEINEEYTTEENLQTYHLMHIISSILEYDEHLNHLDLLINTFQKFHKEDNDYLQMEEEEI</sequence>
<gene>
    <name evidence="7" type="ORF">J2S13_003311</name>
</gene>
<evidence type="ECO:0000256" key="6">
    <source>
        <dbReference type="SAM" id="Phobius"/>
    </source>
</evidence>
<keyword evidence="4 6" id="KW-1133">Transmembrane helix</keyword>
<dbReference type="PANTHER" id="PTHR30509:SF27">
    <property type="entry name" value="UPF0421 PROTEIN YGAE"/>
    <property type="match status" value="1"/>
</dbReference>
<comment type="caution">
    <text evidence="7">The sequence shown here is derived from an EMBL/GenBank/DDBJ whole genome shotgun (WGS) entry which is preliminary data.</text>
</comment>
<dbReference type="AlphaFoldDB" id="A0AAJ1WKK3"/>
<evidence type="ECO:0000313" key="8">
    <source>
        <dbReference type="Proteomes" id="UP001237207"/>
    </source>
</evidence>
<keyword evidence="2" id="KW-1003">Cell membrane</keyword>
<protein>
    <submittedName>
        <fullName evidence="7">Uncharacterized membrane protein YgaE (UPF0421/DUF939 family)</fullName>
    </submittedName>
</protein>
<keyword evidence="8" id="KW-1185">Reference proteome</keyword>
<dbReference type="RefSeq" id="WP_307258910.1">
    <property type="nucleotide sequence ID" value="NZ_JAUSUC010000082.1"/>
</dbReference>
<evidence type="ECO:0000256" key="2">
    <source>
        <dbReference type="ARBA" id="ARBA00022475"/>
    </source>
</evidence>
<organism evidence="7 8">
    <name type="scientific">Oikeobacillus pervagus</name>
    <dbReference type="NCBI Taxonomy" id="1325931"/>
    <lineage>
        <taxon>Bacteria</taxon>
        <taxon>Bacillati</taxon>
        <taxon>Bacillota</taxon>
        <taxon>Bacilli</taxon>
        <taxon>Bacillales</taxon>
        <taxon>Bacillaceae</taxon>
        <taxon>Oikeobacillus</taxon>
    </lineage>
</organism>
<dbReference type="GO" id="GO:0005886">
    <property type="term" value="C:plasma membrane"/>
    <property type="evidence" value="ECO:0007669"/>
    <property type="project" value="UniProtKB-SubCell"/>
</dbReference>
<proteinExistence type="predicted"/>
<feature type="transmembrane region" description="Helical" evidence="6">
    <location>
        <begin position="63"/>
        <end position="91"/>
    </location>
</feature>
<dbReference type="Proteomes" id="UP001237207">
    <property type="component" value="Unassembled WGS sequence"/>
</dbReference>
<evidence type="ECO:0000256" key="5">
    <source>
        <dbReference type="ARBA" id="ARBA00023136"/>
    </source>
</evidence>
<keyword evidence="3 6" id="KW-0812">Transmembrane</keyword>
<dbReference type="InterPro" id="IPR010343">
    <property type="entry name" value="ArAE_1"/>
</dbReference>
<evidence type="ECO:0000256" key="4">
    <source>
        <dbReference type="ARBA" id="ARBA00022989"/>
    </source>
</evidence>
<comment type="subcellular location">
    <subcellularLocation>
        <location evidence="1">Cell membrane</location>
        <topology evidence="1">Multi-pass membrane protein</topology>
    </subcellularLocation>
</comment>
<name>A0AAJ1WKK3_9BACI</name>
<dbReference type="PANTHER" id="PTHR30509">
    <property type="entry name" value="P-HYDROXYBENZOIC ACID EFFLUX PUMP SUBUNIT-RELATED"/>
    <property type="match status" value="1"/>
</dbReference>
<evidence type="ECO:0000256" key="1">
    <source>
        <dbReference type="ARBA" id="ARBA00004651"/>
    </source>
</evidence>
<evidence type="ECO:0000256" key="3">
    <source>
        <dbReference type="ARBA" id="ARBA00022692"/>
    </source>
</evidence>
<evidence type="ECO:0000313" key="7">
    <source>
        <dbReference type="EMBL" id="MDQ0216825.1"/>
    </source>
</evidence>